<organism evidence="12 13">
    <name type="scientific">Mycobacterium kansasii</name>
    <dbReference type="NCBI Taxonomy" id="1768"/>
    <lineage>
        <taxon>Bacteria</taxon>
        <taxon>Bacillati</taxon>
        <taxon>Actinomycetota</taxon>
        <taxon>Actinomycetes</taxon>
        <taxon>Mycobacteriales</taxon>
        <taxon>Mycobacteriaceae</taxon>
        <taxon>Mycobacterium</taxon>
    </lineage>
</organism>
<dbReference type="Pfam" id="PF03007">
    <property type="entry name" value="WS_DGAT_cat"/>
    <property type="match status" value="1"/>
</dbReference>
<dbReference type="GO" id="GO:0071731">
    <property type="term" value="P:response to nitric oxide"/>
    <property type="evidence" value="ECO:0007669"/>
    <property type="project" value="TreeGrafter"/>
</dbReference>
<evidence type="ECO:0000256" key="1">
    <source>
        <dbReference type="ARBA" id="ARBA00004771"/>
    </source>
</evidence>
<dbReference type="EMBL" id="AP023343">
    <property type="protein sequence ID" value="BCI92792.1"/>
    <property type="molecule type" value="Genomic_DNA"/>
</dbReference>
<dbReference type="GO" id="GO:0019432">
    <property type="term" value="P:triglyceride biosynthetic process"/>
    <property type="evidence" value="ECO:0007669"/>
    <property type="project" value="UniProtKB-UniPathway"/>
</dbReference>
<evidence type="ECO:0000256" key="4">
    <source>
        <dbReference type="ARBA" id="ARBA00013244"/>
    </source>
</evidence>
<dbReference type="Proteomes" id="UP000516380">
    <property type="component" value="Chromosome"/>
</dbReference>
<dbReference type="InterPro" id="IPR045034">
    <property type="entry name" value="O-acyltransferase_WSD1-like"/>
</dbReference>
<dbReference type="UniPathway" id="UPA00282"/>
<reference evidence="12 13" key="1">
    <citation type="submission" date="2020-07" db="EMBL/GenBank/DDBJ databases">
        <title>Mycobacterium kansasii (former subtype) with zoonotic potential isolated from diseased indoor pet cat, Japan.</title>
        <authorList>
            <person name="Fukano H."/>
            <person name="Terazono T."/>
            <person name="Hoshino Y."/>
        </authorList>
    </citation>
    <scope>NUCLEOTIDE SEQUENCE [LARGE SCALE GENOMIC DNA]</scope>
    <source>
        <strain evidence="12 13">Kuro-I</strain>
    </source>
</reference>
<evidence type="ECO:0000256" key="7">
    <source>
        <dbReference type="ARBA" id="ARBA00022798"/>
    </source>
</evidence>
<dbReference type="AlphaFoldDB" id="A0A7G1IRG5"/>
<sequence length="132" mass="15722">MAWAYDDEIDMDYHVRRSALPSPGRVRDLLELTSRLHTSLLDRHRPLWELYVVEGLNDGRFAMYTKMHHALIDGVSAMKLMQRTLSTDPDDTEVRAMWNLPRRLARRRADRRLRSARWSSWPDRLWALPLRP</sequence>
<evidence type="ECO:0000313" key="12">
    <source>
        <dbReference type="EMBL" id="BCI92792.1"/>
    </source>
</evidence>
<dbReference type="GO" id="GO:0006071">
    <property type="term" value="P:glycerol metabolic process"/>
    <property type="evidence" value="ECO:0007669"/>
    <property type="project" value="UniProtKB-KW"/>
</dbReference>
<evidence type="ECO:0000256" key="3">
    <source>
        <dbReference type="ARBA" id="ARBA00009587"/>
    </source>
</evidence>
<keyword evidence="13" id="KW-1185">Reference proteome</keyword>
<evidence type="ECO:0000256" key="10">
    <source>
        <dbReference type="ARBA" id="ARBA00048109"/>
    </source>
</evidence>
<evidence type="ECO:0000259" key="11">
    <source>
        <dbReference type="Pfam" id="PF03007"/>
    </source>
</evidence>
<protein>
    <recommendedName>
        <fullName evidence="4">diacylglycerol O-acyltransferase</fullName>
        <ecNumber evidence="4">2.3.1.20</ecNumber>
    </recommendedName>
</protein>
<comment type="similarity">
    <text evidence="3">Belongs to the long-chain O-acyltransferase family.</text>
</comment>
<evidence type="ECO:0000256" key="2">
    <source>
        <dbReference type="ARBA" id="ARBA00005189"/>
    </source>
</evidence>
<accession>A0A7G1IRG5</accession>
<evidence type="ECO:0000256" key="5">
    <source>
        <dbReference type="ARBA" id="ARBA00022516"/>
    </source>
</evidence>
<gene>
    <name evidence="12" type="ORF">NIIDMKKI_79980</name>
</gene>
<dbReference type="GO" id="GO:0001666">
    <property type="term" value="P:response to hypoxia"/>
    <property type="evidence" value="ECO:0007669"/>
    <property type="project" value="TreeGrafter"/>
</dbReference>
<dbReference type="Gene3D" id="3.30.559.10">
    <property type="entry name" value="Chloramphenicol acetyltransferase-like domain"/>
    <property type="match status" value="1"/>
</dbReference>
<evidence type="ECO:0000256" key="9">
    <source>
        <dbReference type="ARBA" id="ARBA00023315"/>
    </source>
</evidence>
<dbReference type="InterPro" id="IPR023213">
    <property type="entry name" value="CAT-like_dom_sf"/>
</dbReference>
<name>A0A7G1IRG5_MYCKA</name>
<dbReference type="GO" id="GO:0005886">
    <property type="term" value="C:plasma membrane"/>
    <property type="evidence" value="ECO:0007669"/>
    <property type="project" value="TreeGrafter"/>
</dbReference>
<proteinExistence type="inferred from homology"/>
<keyword evidence="6" id="KW-0808">Transferase</keyword>
<keyword evidence="7" id="KW-0319">Glycerol metabolism</keyword>
<dbReference type="GO" id="GO:0004144">
    <property type="term" value="F:diacylglycerol O-acyltransferase activity"/>
    <property type="evidence" value="ECO:0007669"/>
    <property type="project" value="UniProtKB-EC"/>
</dbReference>
<evidence type="ECO:0000256" key="8">
    <source>
        <dbReference type="ARBA" id="ARBA00023098"/>
    </source>
</evidence>
<dbReference type="SUPFAM" id="SSF52777">
    <property type="entry name" value="CoA-dependent acyltransferases"/>
    <property type="match status" value="1"/>
</dbReference>
<comment type="pathway">
    <text evidence="2">Lipid metabolism.</text>
</comment>
<dbReference type="InterPro" id="IPR004255">
    <property type="entry name" value="O-acyltransferase_WSD1_N"/>
</dbReference>
<dbReference type="PANTHER" id="PTHR31650">
    <property type="entry name" value="O-ACYLTRANSFERASE (WSD1-LIKE) FAMILY PROTEIN"/>
    <property type="match status" value="1"/>
</dbReference>
<dbReference type="EC" id="2.3.1.20" evidence="4"/>
<comment type="catalytic activity">
    <reaction evidence="10">
        <text>an acyl-CoA + a 1,2-diacyl-sn-glycerol = a triacyl-sn-glycerol + CoA</text>
        <dbReference type="Rhea" id="RHEA:10868"/>
        <dbReference type="ChEBI" id="CHEBI:17815"/>
        <dbReference type="ChEBI" id="CHEBI:57287"/>
        <dbReference type="ChEBI" id="CHEBI:58342"/>
        <dbReference type="ChEBI" id="CHEBI:64615"/>
        <dbReference type="EC" id="2.3.1.20"/>
    </reaction>
</comment>
<keyword evidence="5" id="KW-0444">Lipid biosynthesis</keyword>
<evidence type="ECO:0000313" key="13">
    <source>
        <dbReference type="Proteomes" id="UP000516380"/>
    </source>
</evidence>
<dbReference type="GO" id="GO:0051701">
    <property type="term" value="P:biological process involved in interaction with host"/>
    <property type="evidence" value="ECO:0007669"/>
    <property type="project" value="TreeGrafter"/>
</dbReference>
<keyword evidence="8" id="KW-0443">Lipid metabolism</keyword>
<feature type="domain" description="O-acyltransferase WSD1-like N-terminal" evidence="11">
    <location>
        <begin position="2"/>
        <end position="111"/>
    </location>
</feature>
<keyword evidence="9" id="KW-0012">Acyltransferase</keyword>
<evidence type="ECO:0000256" key="6">
    <source>
        <dbReference type="ARBA" id="ARBA00022679"/>
    </source>
</evidence>
<dbReference type="PANTHER" id="PTHR31650:SF1">
    <property type="entry name" value="WAX ESTER SYNTHASE_DIACYLGLYCEROL ACYLTRANSFERASE 4-RELATED"/>
    <property type="match status" value="1"/>
</dbReference>
<comment type="pathway">
    <text evidence="1">Glycerolipid metabolism; triacylglycerol biosynthesis.</text>
</comment>